<feature type="domain" description="PPIase cyclophilin-type" evidence="5">
    <location>
        <begin position="260"/>
        <end position="399"/>
    </location>
</feature>
<dbReference type="Gene3D" id="2.40.100.10">
    <property type="entry name" value="Cyclophilin-like"/>
    <property type="match status" value="1"/>
</dbReference>
<dbReference type="InterPro" id="IPR002130">
    <property type="entry name" value="Cyclophilin-type_PPIase_dom"/>
</dbReference>
<evidence type="ECO:0000256" key="1">
    <source>
        <dbReference type="ARBA" id="ARBA00013194"/>
    </source>
</evidence>
<name>W7TED4_9STRA</name>
<dbReference type="PROSITE" id="PS50072">
    <property type="entry name" value="CSA_PPIASE_2"/>
    <property type="match status" value="1"/>
</dbReference>
<dbReference type="OrthoDB" id="1735926at2759"/>
<dbReference type="EC" id="5.2.1.8" evidence="1"/>
<dbReference type="InterPro" id="IPR029000">
    <property type="entry name" value="Cyclophilin-like_dom_sf"/>
</dbReference>
<evidence type="ECO:0000256" key="3">
    <source>
        <dbReference type="ARBA" id="ARBA00023235"/>
    </source>
</evidence>
<reference evidence="6 7" key="1">
    <citation type="journal article" date="2014" name="Mol. Plant">
        <title>Chromosome Scale Genome Assembly and Transcriptome Profiling of Nannochloropsis gaditana in Nitrogen Depletion.</title>
        <authorList>
            <person name="Corteggiani Carpinelli E."/>
            <person name="Telatin A."/>
            <person name="Vitulo N."/>
            <person name="Forcato C."/>
            <person name="D'Angelo M."/>
            <person name="Schiavon R."/>
            <person name="Vezzi A."/>
            <person name="Giacometti G.M."/>
            <person name="Morosinotto T."/>
            <person name="Valle G."/>
        </authorList>
    </citation>
    <scope>NUCLEOTIDE SEQUENCE [LARGE SCALE GENOMIC DNA]</scope>
    <source>
        <strain evidence="6 7">B-31</strain>
    </source>
</reference>
<dbReference type="InterPro" id="IPR044665">
    <property type="entry name" value="E_coli_cyclophilin_A-like"/>
</dbReference>
<feature type="signal peptide" evidence="4">
    <location>
        <begin position="1"/>
        <end position="24"/>
    </location>
</feature>
<dbReference type="SUPFAM" id="SSF50891">
    <property type="entry name" value="Cyclophilin-like"/>
    <property type="match status" value="1"/>
</dbReference>
<sequence>MRRTSWNGVTTIWVFLVAGTGAQAFFTVSSTRPHSLLSRAACDLNQNKDSLKQASFPSLQSLPGLGLLALNVLAPSLIPPSAQALPQKAPETNAQMLLIDALPKKNPVLLDMASSLAKVTTEGSGNIRSIDSKGSKGIKPWPEVQKAARSASGTIAGRGKELIKGATDEKAAQAVLTDLNVRIDQLGAAADAQNREAAVTAQVQALLRLEQLGTLQVPTMPFQPPTVEYPSVPQLLGRAEIEITTRAGKTRQTRQMYAILDGFSAPLSAGQFVDLAQRKAFDQTKIVATDESSVTITADAVKSPKRTVPLEILVEGDKEPTYGETLEEQGRFKERVVLPFNAYGTLAMLHPLDDPNGGANSFFFLKADPSYTPAGLNTLDGAFSVIGYVVQGEDALDDLLAGDVVENVRVLSGSELLKQGK</sequence>
<keyword evidence="2" id="KW-0697">Rotamase</keyword>
<keyword evidence="7" id="KW-1185">Reference proteome</keyword>
<accession>W7TED4</accession>
<gene>
    <name evidence="6" type="ORF">Naga_100005g118</name>
</gene>
<feature type="chain" id="PRO_5004900693" description="peptidylprolyl isomerase" evidence="4">
    <location>
        <begin position="25"/>
        <end position="421"/>
    </location>
</feature>
<keyword evidence="3 6" id="KW-0413">Isomerase</keyword>
<dbReference type="PANTHER" id="PTHR43246">
    <property type="entry name" value="PEPTIDYL-PROLYL CIS-TRANS ISOMERASE CYP38, CHLOROPLASTIC"/>
    <property type="match status" value="1"/>
</dbReference>
<evidence type="ECO:0000259" key="5">
    <source>
        <dbReference type="PROSITE" id="PS50072"/>
    </source>
</evidence>
<dbReference type="EMBL" id="AZIL01000936">
    <property type="protein sequence ID" value="EWM25380.1"/>
    <property type="molecule type" value="Genomic_DNA"/>
</dbReference>
<proteinExistence type="predicted"/>
<organism evidence="6 7">
    <name type="scientific">Nannochloropsis gaditana</name>
    <dbReference type="NCBI Taxonomy" id="72520"/>
    <lineage>
        <taxon>Eukaryota</taxon>
        <taxon>Sar</taxon>
        <taxon>Stramenopiles</taxon>
        <taxon>Ochrophyta</taxon>
        <taxon>Eustigmatophyceae</taxon>
        <taxon>Eustigmatales</taxon>
        <taxon>Monodopsidaceae</taxon>
        <taxon>Nannochloropsis</taxon>
    </lineage>
</organism>
<evidence type="ECO:0000256" key="4">
    <source>
        <dbReference type="SAM" id="SignalP"/>
    </source>
</evidence>
<dbReference type="AlphaFoldDB" id="W7TED4"/>
<dbReference type="Pfam" id="PF00160">
    <property type="entry name" value="Pro_isomerase"/>
    <property type="match status" value="1"/>
</dbReference>
<evidence type="ECO:0000256" key="2">
    <source>
        <dbReference type="ARBA" id="ARBA00023110"/>
    </source>
</evidence>
<protein>
    <recommendedName>
        <fullName evidence="1">peptidylprolyl isomerase</fullName>
        <ecNumber evidence="1">5.2.1.8</ecNumber>
    </recommendedName>
</protein>
<evidence type="ECO:0000313" key="6">
    <source>
        <dbReference type="EMBL" id="EWM25380.1"/>
    </source>
</evidence>
<comment type="caution">
    <text evidence="6">The sequence shown here is derived from an EMBL/GenBank/DDBJ whole genome shotgun (WGS) entry which is preliminary data.</text>
</comment>
<dbReference type="GO" id="GO:0003755">
    <property type="term" value="F:peptidyl-prolyl cis-trans isomerase activity"/>
    <property type="evidence" value="ECO:0007669"/>
    <property type="project" value="UniProtKB-KW"/>
</dbReference>
<keyword evidence="4" id="KW-0732">Signal</keyword>
<evidence type="ECO:0000313" key="7">
    <source>
        <dbReference type="Proteomes" id="UP000019335"/>
    </source>
</evidence>
<dbReference type="Proteomes" id="UP000019335">
    <property type="component" value="Chromosome 11"/>
</dbReference>